<dbReference type="AlphaFoldDB" id="A0A3R5QXK6"/>
<dbReference type="EMBL" id="CP025746">
    <property type="protein sequence ID" value="QAA34664.1"/>
    <property type="molecule type" value="Genomic_DNA"/>
</dbReference>
<dbReference type="GO" id="GO:0007165">
    <property type="term" value="P:signal transduction"/>
    <property type="evidence" value="ECO:0007669"/>
    <property type="project" value="UniProtKB-KW"/>
</dbReference>
<dbReference type="PANTHER" id="PTHR32089">
    <property type="entry name" value="METHYL-ACCEPTING CHEMOTAXIS PROTEIN MCPB"/>
    <property type="match status" value="1"/>
</dbReference>
<evidence type="ECO:0000256" key="1">
    <source>
        <dbReference type="ARBA" id="ARBA00023224"/>
    </source>
</evidence>
<name>A0A3R5QXK6_9CLOT</name>
<dbReference type="Proteomes" id="UP000286268">
    <property type="component" value="Chromosome"/>
</dbReference>
<evidence type="ECO:0000313" key="5">
    <source>
        <dbReference type="Proteomes" id="UP000286268"/>
    </source>
</evidence>
<organism evidence="4 5">
    <name type="scientific">Clostridium manihotivorum</name>
    <dbReference type="NCBI Taxonomy" id="2320868"/>
    <lineage>
        <taxon>Bacteria</taxon>
        <taxon>Bacillati</taxon>
        <taxon>Bacillota</taxon>
        <taxon>Clostridia</taxon>
        <taxon>Eubacteriales</taxon>
        <taxon>Clostridiaceae</taxon>
        <taxon>Clostridium</taxon>
    </lineage>
</organism>
<evidence type="ECO:0000256" key="2">
    <source>
        <dbReference type="PROSITE-ProRule" id="PRU00284"/>
    </source>
</evidence>
<dbReference type="Pfam" id="PF00015">
    <property type="entry name" value="MCPsignal"/>
    <property type="match status" value="1"/>
</dbReference>
<dbReference type="KEGG" id="cmah:C1I91_25210"/>
<dbReference type="PANTHER" id="PTHR32089:SF112">
    <property type="entry name" value="LYSOZYME-LIKE PROTEIN-RELATED"/>
    <property type="match status" value="1"/>
</dbReference>
<dbReference type="PROSITE" id="PS50111">
    <property type="entry name" value="CHEMOTAXIS_TRANSDUC_2"/>
    <property type="match status" value="1"/>
</dbReference>
<dbReference type="InterPro" id="IPR004089">
    <property type="entry name" value="MCPsignal_dom"/>
</dbReference>
<gene>
    <name evidence="4" type="ORF">C1I91_25210</name>
</gene>
<dbReference type="GO" id="GO:0016020">
    <property type="term" value="C:membrane"/>
    <property type="evidence" value="ECO:0007669"/>
    <property type="project" value="InterPro"/>
</dbReference>
<evidence type="ECO:0000313" key="4">
    <source>
        <dbReference type="EMBL" id="QAA34664.1"/>
    </source>
</evidence>
<keyword evidence="1 2" id="KW-0807">Transducer</keyword>
<evidence type="ECO:0000259" key="3">
    <source>
        <dbReference type="PROSITE" id="PS50111"/>
    </source>
</evidence>
<dbReference type="RefSeq" id="WP_128215376.1">
    <property type="nucleotide sequence ID" value="NZ_CP025746.1"/>
</dbReference>
<accession>A0A3R5QXK6</accession>
<dbReference type="SMART" id="SM00283">
    <property type="entry name" value="MA"/>
    <property type="match status" value="1"/>
</dbReference>
<proteinExistence type="predicted"/>
<sequence>MGLFSKKKEIQNEIAVTHTEAEVTSAPINSIDSVVMDKLIKLSDNASNVSHNIEEITDSISNLTASTESVNEELHTADGMLRGFNDSMEALAMNINNVHISVLDTDELADKGIVTINSLDSSLKELQQSFQVSYSTVNELVSKLESVNMITDSISQIASQTNLLALNAAIEAARAGEAGKGFSVVAGEVKKLAENSKQAVQSITKILDEIKVDILNASSAMTGGNTAIVAQHDTIAETKETFTNIKNSIDGATTEISDCLVNLVSTAEQKDNLINFVGNISTLSKENAALAEEIAETLNNQVHSLSDFSNNVKEIERDIKK</sequence>
<dbReference type="OrthoDB" id="358716at2"/>
<dbReference type="SUPFAM" id="SSF58104">
    <property type="entry name" value="Methyl-accepting chemotaxis protein (MCP) signaling domain"/>
    <property type="match status" value="1"/>
</dbReference>
<reference evidence="4 5" key="1">
    <citation type="submission" date="2018-01" db="EMBL/GenBank/DDBJ databases">
        <title>Genome Sequencing and Assembly of Anaerobacter polyendosporus strain CT4.</title>
        <authorList>
            <person name="Tachaapaikoon C."/>
            <person name="Sutheeworapong S."/>
            <person name="Jenjaroenpun P."/>
            <person name="Wongsurawat T."/>
            <person name="Nookeaw I."/>
            <person name="Cheawchanlertfa P."/>
            <person name="Kosugi A."/>
            <person name="Cheevadhanarak S."/>
            <person name="Ratanakhanokchai K."/>
        </authorList>
    </citation>
    <scope>NUCLEOTIDE SEQUENCE [LARGE SCALE GENOMIC DNA]</scope>
    <source>
        <strain evidence="4 5">CT4</strain>
    </source>
</reference>
<protein>
    <submittedName>
        <fullName evidence="4">Chemotaxis protein</fullName>
    </submittedName>
</protein>
<keyword evidence="5" id="KW-1185">Reference proteome</keyword>
<dbReference type="Gene3D" id="1.10.287.950">
    <property type="entry name" value="Methyl-accepting chemotaxis protein"/>
    <property type="match status" value="1"/>
</dbReference>
<feature type="domain" description="Methyl-accepting transducer" evidence="3">
    <location>
        <begin position="45"/>
        <end position="302"/>
    </location>
</feature>